<proteinExistence type="inferred from homology"/>
<dbReference type="Gene3D" id="3.90.550.10">
    <property type="entry name" value="Spore Coat Polysaccharide Biosynthesis Protein SpsA, Chain A"/>
    <property type="match status" value="1"/>
</dbReference>
<dbReference type="KEGG" id="aez:C3E78_02050"/>
<dbReference type="InterPro" id="IPR027791">
    <property type="entry name" value="Galactosyl_T_C"/>
</dbReference>
<dbReference type="EMBL" id="CP026952">
    <property type="protein sequence ID" value="AWB93995.1"/>
    <property type="molecule type" value="Genomic_DNA"/>
</dbReference>
<evidence type="ECO:0000313" key="6">
    <source>
        <dbReference type="EMBL" id="AWB93995.1"/>
    </source>
</evidence>
<dbReference type="OrthoDB" id="6653642at2"/>
<evidence type="ECO:0000256" key="2">
    <source>
        <dbReference type="ARBA" id="ARBA00006739"/>
    </source>
</evidence>
<name>A0A2S0WRL3_9ACTN</name>
<dbReference type="Proteomes" id="UP000244384">
    <property type="component" value="Chromosome"/>
</dbReference>
<gene>
    <name evidence="6" type="ORF">C3E78_02050</name>
</gene>
<evidence type="ECO:0000313" key="7">
    <source>
        <dbReference type="Proteomes" id="UP000244384"/>
    </source>
</evidence>
<comment type="similarity">
    <text evidence="2">Belongs to the glycosyltransferase 2 family.</text>
</comment>
<dbReference type="GO" id="GO:0016757">
    <property type="term" value="F:glycosyltransferase activity"/>
    <property type="evidence" value="ECO:0007669"/>
    <property type="project" value="UniProtKB-KW"/>
</dbReference>
<accession>A0A2S0WRL3</accession>
<dbReference type="Pfam" id="PF02709">
    <property type="entry name" value="Glyco_transf_7C"/>
    <property type="match status" value="1"/>
</dbReference>
<protein>
    <submittedName>
        <fullName evidence="6">Sugar transferase</fullName>
    </submittedName>
</protein>
<dbReference type="PANTHER" id="PTHR43179:SF12">
    <property type="entry name" value="GALACTOFURANOSYLTRANSFERASE GLFT2"/>
    <property type="match status" value="1"/>
</dbReference>
<evidence type="ECO:0000259" key="5">
    <source>
        <dbReference type="Pfam" id="PF02709"/>
    </source>
</evidence>
<accession>A0A5F2ESG5</accession>
<organism evidence="6 7">
    <name type="scientific">Aeromicrobium chenweiae</name>
    <dbReference type="NCBI Taxonomy" id="2079793"/>
    <lineage>
        <taxon>Bacteria</taxon>
        <taxon>Bacillati</taxon>
        <taxon>Actinomycetota</taxon>
        <taxon>Actinomycetes</taxon>
        <taxon>Propionibacteriales</taxon>
        <taxon>Nocardioidaceae</taxon>
        <taxon>Aeromicrobium</taxon>
    </lineage>
</organism>
<dbReference type="AlphaFoldDB" id="A0A2S0WRL3"/>
<dbReference type="SUPFAM" id="SSF53448">
    <property type="entry name" value="Nucleotide-diphospho-sugar transferases"/>
    <property type="match status" value="1"/>
</dbReference>
<keyword evidence="7" id="KW-1185">Reference proteome</keyword>
<feature type="domain" description="Galactosyltransferase C-terminal" evidence="5">
    <location>
        <begin position="160"/>
        <end position="212"/>
    </location>
</feature>
<sequence length="276" mass="30284">MMLAVITIVHGRHDHLALQQAGLHRSTHRPDLHVVVAMDDLALEEDLDPVPWPRRIVHLARSGRHLPLARARNIGAQTAIAAGATTLVFLDVDCVPAEPLLAAYAAAATHAVTCRDLLCGPVTYLPPPPAGGYDLTDLDSLAEPHAARPAPPAGTVERTRHGYELFWSLSFALSHEAWYDIGGFDEAYVGYGGEDTDFARRAEGLGTALTWVGDARAFHQHHPVSTPPVEHVEDVVRNATLFHERWGEWPMTGWLTAFEERGLVRRRADGSYGDVR</sequence>
<keyword evidence="3" id="KW-0328">Glycosyltransferase</keyword>
<evidence type="ECO:0000256" key="3">
    <source>
        <dbReference type="ARBA" id="ARBA00022676"/>
    </source>
</evidence>
<keyword evidence="4 6" id="KW-0808">Transferase</keyword>
<evidence type="ECO:0000256" key="4">
    <source>
        <dbReference type="ARBA" id="ARBA00022679"/>
    </source>
</evidence>
<comment type="pathway">
    <text evidence="1">Cell wall biogenesis; cell wall polysaccharide biosynthesis.</text>
</comment>
<reference evidence="7" key="1">
    <citation type="submission" date="2018-01" db="EMBL/GenBank/DDBJ databases">
        <authorList>
            <person name="Li J."/>
        </authorList>
    </citation>
    <scope>NUCLEOTIDE SEQUENCE [LARGE SCALE GENOMIC DNA]</scope>
    <source>
        <strain evidence="7">592</strain>
    </source>
</reference>
<dbReference type="PANTHER" id="PTHR43179">
    <property type="entry name" value="RHAMNOSYLTRANSFERASE WBBL"/>
    <property type="match status" value="1"/>
</dbReference>
<evidence type="ECO:0000256" key="1">
    <source>
        <dbReference type="ARBA" id="ARBA00004776"/>
    </source>
</evidence>
<dbReference type="InterPro" id="IPR029044">
    <property type="entry name" value="Nucleotide-diphossugar_trans"/>
</dbReference>